<dbReference type="InterPro" id="IPR036271">
    <property type="entry name" value="Tet_transcr_reg_TetR-rel_C_sf"/>
</dbReference>
<dbReference type="AlphaFoldDB" id="A0A1N7Q588"/>
<evidence type="ECO:0000256" key="1">
    <source>
        <dbReference type="ARBA" id="ARBA00023015"/>
    </source>
</evidence>
<keyword evidence="2 4" id="KW-0238">DNA-binding</keyword>
<dbReference type="GO" id="GO:0003700">
    <property type="term" value="F:DNA-binding transcription factor activity"/>
    <property type="evidence" value="ECO:0007669"/>
    <property type="project" value="TreeGrafter"/>
</dbReference>
<keyword evidence="3" id="KW-0804">Transcription</keyword>
<dbReference type="InterPro" id="IPR023772">
    <property type="entry name" value="DNA-bd_HTH_TetR-type_CS"/>
</dbReference>
<reference evidence="7" key="1">
    <citation type="submission" date="2017-01" db="EMBL/GenBank/DDBJ databases">
        <authorList>
            <person name="Varghese N."/>
            <person name="Submissions S."/>
        </authorList>
    </citation>
    <scope>NUCLEOTIDE SEQUENCE [LARGE SCALE GENOMIC DNA]</scope>
    <source>
        <strain evidence="7">DSM 19945</strain>
    </source>
</reference>
<dbReference type="InterPro" id="IPR009057">
    <property type="entry name" value="Homeodomain-like_sf"/>
</dbReference>
<evidence type="ECO:0000313" key="7">
    <source>
        <dbReference type="Proteomes" id="UP000186221"/>
    </source>
</evidence>
<dbReference type="SUPFAM" id="SSF46689">
    <property type="entry name" value="Homeodomain-like"/>
    <property type="match status" value="1"/>
</dbReference>
<dbReference type="STRING" id="453582.SAMN05421580_1131"/>
<dbReference type="PRINTS" id="PR00455">
    <property type="entry name" value="HTHTETR"/>
</dbReference>
<evidence type="ECO:0000256" key="4">
    <source>
        <dbReference type="PROSITE-ProRule" id="PRU00335"/>
    </source>
</evidence>
<evidence type="ECO:0000259" key="5">
    <source>
        <dbReference type="PROSITE" id="PS50977"/>
    </source>
</evidence>
<sequence length="201" mass="22441">MRRSKADAEQTRLGILDAAERLFCARGIAQTTLEQVAREAGATRGAIYWHFKDKTDVLKAIYERYKPPQLLRLETAANEPTSGDPLDIIEATGSEFLQMIETNERQQRLHLILQSGTPGDDTAPWRETINGNIYEMLRTLMQRASDAGQLSPDISAEEAAISQMVMVNGLIGEWQRSGRAFSLTQVGNKLLRHLTSSLRAN</sequence>
<proteinExistence type="predicted"/>
<feature type="domain" description="HTH tetR-type" evidence="5">
    <location>
        <begin position="9"/>
        <end position="69"/>
    </location>
</feature>
<dbReference type="Gene3D" id="1.10.357.10">
    <property type="entry name" value="Tetracycline Repressor, domain 2"/>
    <property type="match status" value="1"/>
</dbReference>
<dbReference type="GO" id="GO:0000976">
    <property type="term" value="F:transcription cis-regulatory region binding"/>
    <property type="evidence" value="ECO:0007669"/>
    <property type="project" value="TreeGrafter"/>
</dbReference>
<name>A0A1N7Q588_9RHOB</name>
<dbReference type="PROSITE" id="PS01081">
    <property type="entry name" value="HTH_TETR_1"/>
    <property type="match status" value="1"/>
</dbReference>
<gene>
    <name evidence="6" type="ORF">SAMN05421580_1131</name>
</gene>
<dbReference type="PROSITE" id="PS50977">
    <property type="entry name" value="HTH_TETR_2"/>
    <property type="match status" value="1"/>
</dbReference>
<dbReference type="InterPro" id="IPR001647">
    <property type="entry name" value="HTH_TetR"/>
</dbReference>
<feature type="DNA-binding region" description="H-T-H motif" evidence="4">
    <location>
        <begin position="32"/>
        <end position="51"/>
    </location>
</feature>
<dbReference type="RefSeq" id="WP_076486211.1">
    <property type="nucleotide sequence ID" value="NZ_FTOG01000013.1"/>
</dbReference>
<organism evidence="6 7">
    <name type="scientific">Rhodobacter aestuarii</name>
    <dbReference type="NCBI Taxonomy" id="453582"/>
    <lineage>
        <taxon>Bacteria</taxon>
        <taxon>Pseudomonadati</taxon>
        <taxon>Pseudomonadota</taxon>
        <taxon>Alphaproteobacteria</taxon>
        <taxon>Rhodobacterales</taxon>
        <taxon>Rhodobacter group</taxon>
        <taxon>Rhodobacter</taxon>
    </lineage>
</organism>
<protein>
    <submittedName>
        <fullName evidence="6">Transcriptional regulator, TetR family</fullName>
    </submittedName>
</protein>
<dbReference type="SUPFAM" id="SSF48498">
    <property type="entry name" value="Tetracyclin repressor-like, C-terminal domain"/>
    <property type="match status" value="1"/>
</dbReference>
<keyword evidence="1" id="KW-0805">Transcription regulation</keyword>
<dbReference type="EMBL" id="FTOG01000013">
    <property type="protein sequence ID" value="SIT17757.1"/>
    <property type="molecule type" value="Genomic_DNA"/>
</dbReference>
<evidence type="ECO:0000256" key="2">
    <source>
        <dbReference type="ARBA" id="ARBA00023125"/>
    </source>
</evidence>
<dbReference type="PANTHER" id="PTHR30055">
    <property type="entry name" value="HTH-TYPE TRANSCRIPTIONAL REGULATOR RUTR"/>
    <property type="match status" value="1"/>
</dbReference>
<evidence type="ECO:0000256" key="3">
    <source>
        <dbReference type="ARBA" id="ARBA00023163"/>
    </source>
</evidence>
<dbReference type="PANTHER" id="PTHR30055:SF240">
    <property type="entry name" value="HTH-TYPE TRANSCRIPTIONAL REGULATOR ACRR"/>
    <property type="match status" value="1"/>
</dbReference>
<dbReference type="Proteomes" id="UP000186221">
    <property type="component" value="Unassembled WGS sequence"/>
</dbReference>
<dbReference type="Pfam" id="PF00440">
    <property type="entry name" value="TetR_N"/>
    <property type="match status" value="1"/>
</dbReference>
<evidence type="ECO:0000313" key="6">
    <source>
        <dbReference type="EMBL" id="SIT17757.1"/>
    </source>
</evidence>
<accession>A0A1N7Q588</accession>
<keyword evidence="7" id="KW-1185">Reference proteome</keyword>
<dbReference type="InterPro" id="IPR050109">
    <property type="entry name" value="HTH-type_TetR-like_transc_reg"/>
</dbReference>